<evidence type="ECO:0000256" key="9">
    <source>
        <dbReference type="PROSITE-ProRule" id="PRU01172"/>
    </source>
</evidence>
<dbReference type="PANTHER" id="PTHR45869">
    <property type="entry name" value="C-REACTIVE PROTEIN-RELATED"/>
    <property type="match status" value="1"/>
</dbReference>
<proteinExistence type="inferred from homology"/>
<comment type="caution">
    <text evidence="9">Lacks conserved residue(s) required for the propagation of feature annotation.</text>
</comment>
<evidence type="ECO:0000313" key="12">
    <source>
        <dbReference type="EMBL" id="KAG9338077.1"/>
    </source>
</evidence>
<evidence type="ECO:0000256" key="10">
    <source>
        <dbReference type="SAM" id="SignalP"/>
    </source>
</evidence>
<dbReference type="SUPFAM" id="SSF49899">
    <property type="entry name" value="Concanavalin A-like lectins/glucanases"/>
    <property type="match status" value="1"/>
</dbReference>
<comment type="subcellular location">
    <subcellularLocation>
        <location evidence="2">Secreted</location>
    </subcellularLocation>
</comment>
<dbReference type="Gene3D" id="2.60.120.200">
    <property type="match status" value="1"/>
</dbReference>
<evidence type="ECO:0000256" key="4">
    <source>
        <dbReference type="ARBA" id="ARBA00022723"/>
    </source>
</evidence>
<evidence type="ECO:0000259" key="11">
    <source>
        <dbReference type="PROSITE" id="PS51828"/>
    </source>
</evidence>
<reference evidence="12" key="1">
    <citation type="thesis" date="2021" institute="BYU ScholarsArchive" country="Provo, UT, USA">
        <title>Applications of and Algorithms for Genome Assembly and Genomic Analyses with an Emphasis on Marine Teleosts.</title>
        <authorList>
            <person name="Pickett B.D."/>
        </authorList>
    </citation>
    <scope>NUCLEOTIDE SEQUENCE</scope>
    <source>
        <strain evidence="12">HI-2016</strain>
    </source>
</reference>
<name>A0A8T2NNW5_9TELE</name>
<comment type="caution">
    <text evidence="12">The sequence shown here is derived from an EMBL/GenBank/DDBJ whole genome shotgun (WGS) entry which is preliminary data.</text>
</comment>
<dbReference type="PANTHER" id="PTHR45869:SF7">
    <property type="entry name" value="C-REACTIVE PROTEIN"/>
    <property type="match status" value="1"/>
</dbReference>
<keyword evidence="5 10" id="KW-0732">Signal</keyword>
<dbReference type="GO" id="GO:0046872">
    <property type="term" value="F:metal ion binding"/>
    <property type="evidence" value="ECO:0007669"/>
    <property type="project" value="UniProtKB-KW"/>
</dbReference>
<dbReference type="InterPro" id="IPR051005">
    <property type="entry name" value="Pentraxin_domain"/>
</dbReference>
<dbReference type="Proteomes" id="UP000824540">
    <property type="component" value="Unassembled WGS sequence"/>
</dbReference>
<dbReference type="OrthoDB" id="547680at2759"/>
<feature type="domain" description="Pentraxin (PTX)" evidence="11">
    <location>
        <begin position="22"/>
        <end position="120"/>
    </location>
</feature>
<comment type="cofactor">
    <cofactor evidence="1">
        <name>Ca(2+)</name>
        <dbReference type="ChEBI" id="CHEBI:29108"/>
    </cofactor>
</comment>
<feature type="chain" id="PRO_5035736689" description="Pentraxin (PTX) domain-containing protein" evidence="10">
    <location>
        <begin position="17"/>
        <end position="120"/>
    </location>
</feature>
<evidence type="ECO:0000256" key="6">
    <source>
        <dbReference type="ARBA" id="ARBA00022837"/>
    </source>
</evidence>
<keyword evidence="4" id="KW-0479">Metal-binding</keyword>
<dbReference type="GO" id="GO:0005576">
    <property type="term" value="C:extracellular region"/>
    <property type="evidence" value="ECO:0007669"/>
    <property type="project" value="UniProtKB-SubCell"/>
</dbReference>
<evidence type="ECO:0000256" key="7">
    <source>
        <dbReference type="ARBA" id="ARBA00023157"/>
    </source>
</evidence>
<keyword evidence="3" id="KW-0964">Secreted</keyword>
<evidence type="ECO:0000256" key="8">
    <source>
        <dbReference type="ARBA" id="ARBA00038102"/>
    </source>
</evidence>
<evidence type="ECO:0000256" key="3">
    <source>
        <dbReference type="ARBA" id="ARBA00022525"/>
    </source>
</evidence>
<dbReference type="PROSITE" id="PS51828">
    <property type="entry name" value="PTX_2"/>
    <property type="match status" value="1"/>
</dbReference>
<dbReference type="InterPro" id="IPR001759">
    <property type="entry name" value="PTX_dom"/>
</dbReference>
<evidence type="ECO:0000313" key="13">
    <source>
        <dbReference type="Proteomes" id="UP000824540"/>
    </source>
</evidence>
<organism evidence="12 13">
    <name type="scientific">Albula glossodonta</name>
    <name type="common">roundjaw bonefish</name>
    <dbReference type="NCBI Taxonomy" id="121402"/>
    <lineage>
        <taxon>Eukaryota</taxon>
        <taxon>Metazoa</taxon>
        <taxon>Chordata</taxon>
        <taxon>Craniata</taxon>
        <taxon>Vertebrata</taxon>
        <taxon>Euteleostomi</taxon>
        <taxon>Actinopterygii</taxon>
        <taxon>Neopterygii</taxon>
        <taxon>Teleostei</taxon>
        <taxon>Albuliformes</taxon>
        <taxon>Albulidae</taxon>
        <taxon>Albula</taxon>
    </lineage>
</organism>
<dbReference type="AlphaFoldDB" id="A0A8T2NNW5"/>
<dbReference type="Pfam" id="PF00354">
    <property type="entry name" value="Pentaxin"/>
    <property type="match status" value="1"/>
</dbReference>
<accession>A0A8T2NNW5</accession>
<dbReference type="EMBL" id="JAFBMS010000074">
    <property type="protein sequence ID" value="KAG9338077.1"/>
    <property type="molecule type" value="Genomic_DNA"/>
</dbReference>
<evidence type="ECO:0000256" key="2">
    <source>
        <dbReference type="ARBA" id="ARBA00004613"/>
    </source>
</evidence>
<keyword evidence="6" id="KW-0106">Calcium</keyword>
<gene>
    <name evidence="12" type="ORF">JZ751_027155</name>
</gene>
<dbReference type="InterPro" id="IPR013320">
    <property type="entry name" value="ConA-like_dom_sf"/>
</dbReference>
<sequence>MEKLLVLLVLIAGCYSQGQDLSGKVLVFPKRSTTDYVTLKPEKTDGGLKAMTVCLRFISGDKNEQTLFSMATSGHHNTPLLYKHADRTERRPSIGGRRRLLTAEQETALVNMVLPIIPSV</sequence>
<keyword evidence="13" id="KW-1185">Reference proteome</keyword>
<comment type="similarity">
    <text evidence="8">Belongs to the pentraxin family.</text>
</comment>
<evidence type="ECO:0000256" key="1">
    <source>
        <dbReference type="ARBA" id="ARBA00001913"/>
    </source>
</evidence>
<keyword evidence="7" id="KW-1015">Disulfide bond</keyword>
<evidence type="ECO:0000256" key="5">
    <source>
        <dbReference type="ARBA" id="ARBA00022729"/>
    </source>
</evidence>
<protein>
    <recommendedName>
        <fullName evidence="11">Pentraxin (PTX) domain-containing protein</fullName>
    </recommendedName>
</protein>
<feature type="signal peptide" evidence="10">
    <location>
        <begin position="1"/>
        <end position="16"/>
    </location>
</feature>